<dbReference type="STRING" id="106634.TVD_08675"/>
<evidence type="ECO:0000256" key="1">
    <source>
        <dbReference type="SAM" id="MobiDB-lite"/>
    </source>
</evidence>
<dbReference type="KEGG" id="tvr:TVD_08675"/>
<gene>
    <name evidence="2" type="ORF">TVD_08675</name>
</gene>
<organism evidence="2 3">
    <name type="scientific">Thioalkalivibrio versutus</name>
    <dbReference type="NCBI Taxonomy" id="106634"/>
    <lineage>
        <taxon>Bacteria</taxon>
        <taxon>Pseudomonadati</taxon>
        <taxon>Pseudomonadota</taxon>
        <taxon>Gammaproteobacteria</taxon>
        <taxon>Chromatiales</taxon>
        <taxon>Ectothiorhodospiraceae</taxon>
        <taxon>Thioalkalivibrio</taxon>
    </lineage>
</organism>
<dbReference type="Pfam" id="PF22752">
    <property type="entry name" value="DUF488-N3i"/>
    <property type="match status" value="1"/>
</dbReference>
<evidence type="ECO:0000313" key="2">
    <source>
        <dbReference type="EMBL" id="AKJ95426.1"/>
    </source>
</evidence>
<name>A0A0G3G9B1_9GAMM</name>
<dbReference type="GO" id="GO:0008168">
    <property type="term" value="F:methyltransferase activity"/>
    <property type="evidence" value="ECO:0007669"/>
    <property type="project" value="UniProtKB-KW"/>
</dbReference>
<reference evidence="2 3" key="1">
    <citation type="submission" date="2015-04" db="EMBL/GenBank/DDBJ databases">
        <title>Complete Sequence for the Genome of the Thioalkalivibrio versutus D301.</title>
        <authorList>
            <person name="Mu T."/>
            <person name="Zhou J."/>
            <person name="Xu X."/>
        </authorList>
    </citation>
    <scope>NUCLEOTIDE SEQUENCE [LARGE SCALE GENOMIC DNA]</scope>
    <source>
        <strain evidence="2 3">D301</strain>
    </source>
</reference>
<dbReference type="InterPro" id="IPR052552">
    <property type="entry name" value="YeaO-like"/>
</dbReference>
<dbReference type="Proteomes" id="UP000064201">
    <property type="component" value="Chromosome"/>
</dbReference>
<protein>
    <submittedName>
        <fullName evidence="2">Uroporphyrin-III C-methyltransferase</fullName>
    </submittedName>
</protein>
<dbReference type="GO" id="GO:0032259">
    <property type="term" value="P:methylation"/>
    <property type="evidence" value="ECO:0007669"/>
    <property type="project" value="UniProtKB-KW"/>
</dbReference>
<feature type="region of interest" description="Disordered" evidence="1">
    <location>
        <begin position="117"/>
        <end position="142"/>
    </location>
</feature>
<dbReference type="PATRIC" id="fig|106634.4.peg.1774"/>
<dbReference type="OrthoDB" id="9790745at2"/>
<keyword evidence="2" id="KW-0489">Methyltransferase</keyword>
<keyword evidence="3" id="KW-1185">Reference proteome</keyword>
<accession>A0A0G3G9B1</accession>
<sequence>MEQVRIRRVYDPVDPGDGTRVLIDRLWPRGVKKSALLLAAWEKSLAPSTDLRRWFGHDVERWREFCRRYRAELGAAPEAWGRLLGYARRGRLTLLTATRDAEHSHVAVLRALLDAERAEEEPTGERASPVCFAPDESGPAPD</sequence>
<dbReference type="PANTHER" id="PTHR36849">
    <property type="entry name" value="CYTOPLASMIC PROTEIN-RELATED"/>
    <property type="match status" value="1"/>
</dbReference>
<proteinExistence type="predicted"/>
<keyword evidence="2" id="KW-0808">Transferase</keyword>
<dbReference type="AlphaFoldDB" id="A0A0G3G9B1"/>
<dbReference type="RefSeq" id="WP_047251369.1">
    <property type="nucleotide sequence ID" value="NZ_CP011367.1"/>
</dbReference>
<dbReference type="PANTHER" id="PTHR36849:SF1">
    <property type="entry name" value="CYTOPLASMIC PROTEIN"/>
    <property type="match status" value="1"/>
</dbReference>
<dbReference type="EMBL" id="CP011367">
    <property type="protein sequence ID" value="AKJ95426.1"/>
    <property type="molecule type" value="Genomic_DNA"/>
</dbReference>
<evidence type="ECO:0000313" key="3">
    <source>
        <dbReference type="Proteomes" id="UP000064201"/>
    </source>
</evidence>